<protein>
    <recommendedName>
        <fullName evidence="3">Ecp2 effector protein-like domain-containing protein</fullName>
    </recommendedName>
</protein>
<proteinExistence type="predicted"/>
<reference evidence="5" key="1">
    <citation type="journal article" date="2017" name="bioRxiv">
        <title>Conservation of a gene cluster reveals novel cercosporin biosynthetic mechanisms and extends production to the genus Colletotrichum.</title>
        <authorList>
            <person name="de Jonge R."/>
            <person name="Ebert M.K."/>
            <person name="Huitt-Roehl C.R."/>
            <person name="Pal P."/>
            <person name="Suttle J.C."/>
            <person name="Spanner R.E."/>
            <person name="Neubauer J.D."/>
            <person name="Jurick W.M.II."/>
            <person name="Stott K.A."/>
            <person name="Secor G.A."/>
            <person name="Thomma B.P.H.J."/>
            <person name="Van de Peer Y."/>
            <person name="Townsend C.A."/>
            <person name="Bolton M.D."/>
        </authorList>
    </citation>
    <scope>NUCLEOTIDE SEQUENCE [LARGE SCALE GENOMIC DNA]</scope>
    <source>
        <strain evidence="5">CBS538.71</strain>
    </source>
</reference>
<evidence type="ECO:0000256" key="2">
    <source>
        <dbReference type="SAM" id="SignalP"/>
    </source>
</evidence>
<dbReference type="STRING" id="357750.A0A2S6BYH0"/>
<dbReference type="Pfam" id="PF14856">
    <property type="entry name" value="Hce2"/>
    <property type="match status" value="1"/>
</dbReference>
<sequence length="161" mass="16417">MHFSALTAFAALAAASPLAFPQNAGTGGPSTNKCGATTPPAPVTGSGEPPVLDDCNKMRDSAINAKEPWTVSGPQTLADFGTCAFSVSTVSGGTGYVGTDDVKNLISTAVGDWTRALQDGKSKPTQYKGKIVQQVGSNGIVPCDNTQGGQQVEISWTIGRA</sequence>
<evidence type="ECO:0000256" key="1">
    <source>
        <dbReference type="SAM" id="MobiDB-lite"/>
    </source>
</evidence>
<dbReference type="Proteomes" id="UP000237631">
    <property type="component" value="Unassembled WGS sequence"/>
</dbReference>
<feature type="chain" id="PRO_5015461581" description="Ecp2 effector protein-like domain-containing protein" evidence="2">
    <location>
        <begin position="16"/>
        <end position="161"/>
    </location>
</feature>
<gene>
    <name evidence="4" type="ORF">CBER1_10261</name>
</gene>
<feature type="domain" description="Ecp2 effector protein-like" evidence="3">
    <location>
        <begin position="34"/>
        <end position="143"/>
    </location>
</feature>
<feature type="signal peptide" evidence="2">
    <location>
        <begin position="1"/>
        <end position="15"/>
    </location>
</feature>
<dbReference type="OrthoDB" id="73875at2759"/>
<keyword evidence="5" id="KW-1185">Reference proteome</keyword>
<accession>A0A2S6BYH0</accession>
<dbReference type="EMBL" id="PNEN01001689">
    <property type="protein sequence ID" value="PPJ52518.1"/>
    <property type="molecule type" value="Genomic_DNA"/>
</dbReference>
<evidence type="ECO:0000313" key="4">
    <source>
        <dbReference type="EMBL" id="PPJ52518.1"/>
    </source>
</evidence>
<evidence type="ECO:0000313" key="5">
    <source>
        <dbReference type="Proteomes" id="UP000237631"/>
    </source>
</evidence>
<evidence type="ECO:0000259" key="3">
    <source>
        <dbReference type="Pfam" id="PF14856"/>
    </source>
</evidence>
<comment type="caution">
    <text evidence="4">The sequence shown here is derived from an EMBL/GenBank/DDBJ whole genome shotgun (WGS) entry which is preliminary data.</text>
</comment>
<dbReference type="AlphaFoldDB" id="A0A2S6BYH0"/>
<name>A0A2S6BYH0_9PEZI</name>
<organism evidence="4 5">
    <name type="scientific">Cercospora berteroae</name>
    <dbReference type="NCBI Taxonomy" id="357750"/>
    <lineage>
        <taxon>Eukaryota</taxon>
        <taxon>Fungi</taxon>
        <taxon>Dikarya</taxon>
        <taxon>Ascomycota</taxon>
        <taxon>Pezizomycotina</taxon>
        <taxon>Dothideomycetes</taxon>
        <taxon>Dothideomycetidae</taxon>
        <taxon>Mycosphaerellales</taxon>
        <taxon>Mycosphaerellaceae</taxon>
        <taxon>Cercospora</taxon>
    </lineage>
</organism>
<feature type="region of interest" description="Disordered" evidence="1">
    <location>
        <begin position="24"/>
        <end position="50"/>
    </location>
</feature>
<keyword evidence="2" id="KW-0732">Signal</keyword>
<dbReference type="InterPro" id="IPR029226">
    <property type="entry name" value="Ecp2-like"/>
</dbReference>